<evidence type="ECO:0000256" key="1">
    <source>
        <dbReference type="SAM" id="MobiDB-lite"/>
    </source>
</evidence>
<feature type="region of interest" description="Disordered" evidence="1">
    <location>
        <begin position="87"/>
        <end position="148"/>
    </location>
</feature>
<comment type="caution">
    <text evidence="2">The sequence shown here is derived from an EMBL/GenBank/DDBJ whole genome shotgun (WGS) entry which is preliminary data.</text>
</comment>
<gene>
    <name evidence="2" type="ORF">CORC01_07697</name>
</gene>
<dbReference type="Proteomes" id="UP000176998">
    <property type="component" value="Unassembled WGS sequence"/>
</dbReference>
<dbReference type="GeneID" id="34560842"/>
<protein>
    <submittedName>
        <fullName evidence="2">Uncharacterized protein</fullName>
    </submittedName>
</protein>
<name>A0A1G4B6I8_9PEZI</name>
<feature type="region of interest" description="Disordered" evidence="1">
    <location>
        <begin position="183"/>
        <end position="205"/>
    </location>
</feature>
<reference evidence="2 3" key="1">
    <citation type="submission" date="2016-09" db="EMBL/GenBank/DDBJ databases">
        <authorList>
            <person name="Capua I."/>
            <person name="De Benedictis P."/>
            <person name="Joannis T."/>
            <person name="Lombin L.H."/>
            <person name="Cattoli G."/>
        </authorList>
    </citation>
    <scope>NUCLEOTIDE SEQUENCE [LARGE SCALE GENOMIC DNA]</scope>
    <source>
        <strain evidence="2 3">IMI 309357</strain>
    </source>
</reference>
<feature type="compositionally biased region" description="Basic and acidic residues" evidence="1">
    <location>
        <begin position="123"/>
        <end position="145"/>
    </location>
</feature>
<dbReference type="EMBL" id="MJBS01000063">
    <property type="protein sequence ID" value="OHE96912.1"/>
    <property type="molecule type" value="Genomic_DNA"/>
</dbReference>
<evidence type="ECO:0000313" key="3">
    <source>
        <dbReference type="Proteomes" id="UP000176998"/>
    </source>
</evidence>
<keyword evidence="3" id="KW-1185">Reference proteome</keyword>
<sequence length="224" mass="25187">MGRDLCLRLSLCSCLRVAVEGRQALERRKYLSRVESLFAPRDPEDAMCGEVRDMGSALLEEEETDRLPVCQWDWVRMKSWLPVDGHDRSAGAANDEGPESERSDGGKAKRRLRAPVGRLAPRRTRDWVGRDKQPTQHPAELDDGKLNNTNKTTGLSWVSDGAEDVADAVNKKFKPRLEWRSGGLADATDETTVHSTKQTGSPDRQWQTVRMEGRDDQAARFVGR</sequence>
<proteinExistence type="predicted"/>
<feature type="compositionally biased region" description="Polar residues" evidence="1">
    <location>
        <begin position="193"/>
        <end position="205"/>
    </location>
</feature>
<dbReference type="AlphaFoldDB" id="A0A1G4B6I8"/>
<accession>A0A1G4B6I8</accession>
<dbReference type="RefSeq" id="XP_022474068.1">
    <property type="nucleotide sequence ID" value="XM_022619332.1"/>
</dbReference>
<evidence type="ECO:0000313" key="2">
    <source>
        <dbReference type="EMBL" id="OHE96912.1"/>
    </source>
</evidence>
<organism evidence="2 3">
    <name type="scientific">Colletotrichum orchidophilum</name>
    <dbReference type="NCBI Taxonomy" id="1209926"/>
    <lineage>
        <taxon>Eukaryota</taxon>
        <taxon>Fungi</taxon>
        <taxon>Dikarya</taxon>
        <taxon>Ascomycota</taxon>
        <taxon>Pezizomycotina</taxon>
        <taxon>Sordariomycetes</taxon>
        <taxon>Hypocreomycetidae</taxon>
        <taxon>Glomerellales</taxon>
        <taxon>Glomerellaceae</taxon>
        <taxon>Colletotrichum</taxon>
    </lineage>
</organism>